<evidence type="ECO:0000256" key="9">
    <source>
        <dbReference type="SAM" id="Phobius"/>
    </source>
</evidence>
<evidence type="ECO:0000256" key="5">
    <source>
        <dbReference type="ARBA" id="ARBA00023136"/>
    </source>
</evidence>
<dbReference type="EMBL" id="CP114280">
    <property type="protein sequence ID" value="WFN54849.1"/>
    <property type="molecule type" value="Genomic_DNA"/>
</dbReference>
<keyword evidence="2 7" id="KW-0997">Cell inner membrane</keyword>
<reference evidence="11 12" key="1">
    <citation type="submission" date="2022-12" db="EMBL/GenBank/DDBJ databases">
        <title>Complete genome sequencing of Dickeya lacustris type strain LMG30899.</title>
        <authorList>
            <person name="Dobhal S."/>
            <person name="Arizala D."/>
            <person name="Arif M."/>
        </authorList>
    </citation>
    <scope>NUCLEOTIDE SEQUENCE [LARGE SCALE GENOMIC DNA]</scope>
    <source>
        <strain evidence="11 12">LMG30899</strain>
    </source>
</reference>
<comment type="function">
    <text evidence="7">Regulatory DnaK co-chaperone. Direct interaction between DnaK and DjlA is needed for the induction of the wcaABCDE operon, involved in the synthesis of a colanic acid polysaccharide capsule, possibly through activation of the RcsB/RcsC phosphotransfer signaling pathway. The colanic acid capsule may help the bacterium survive conditions outside the host.</text>
</comment>
<feature type="domain" description="J" evidence="10">
    <location>
        <begin position="264"/>
        <end position="330"/>
    </location>
</feature>
<feature type="topological domain" description="Periplasmic" evidence="7">
    <location>
        <begin position="1"/>
        <end position="6"/>
    </location>
</feature>
<dbReference type="NCBIfam" id="NF006948">
    <property type="entry name" value="PRK09430.1"/>
    <property type="match status" value="1"/>
</dbReference>
<dbReference type="Gene3D" id="1.10.287.110">
    <property type="entry name" value="DnaJ domain"/>
    <property type="match status" value="1"/>
</dbReference>
<proteinExistence type="inferred from homology"/>
<evidence type="ECO:0000256" key="6">
    <source>
        <dbReference type="ARBA" id="ARBA00023186"/>
    </source>
</evidence>
<dbReference type="CDD" id="cd06257">
    <property type="entry name" value="DnaJ"/>
    <property type="match status" value="1"/>
</dbReference>
<evidence type="ECO:0000256" key="8">
    <source>
        <dbReference type="SAM" id="MobiDB-lite"/>
    </source>
</evidence>
<keyword evidence="1 7" id="KW-1003">Cell membrane</keyword>
<dbReference type="InterPro" id="IPR036869">
    <property type="entry name" value="J_dom_sf"/>
</dbReference>
<gene>
    <name evidence="7 11" type="primary">djlA</name>
    <name evidence="11" type="ORF">O1Q98_14480</name>
</gene>
<accession>A0ABY8G4I5</accession>
<feature type="compositionally biased region" description="Low complexity" evidence="8">
    <location>
        <begin position="185"/>
        <end position="237"/>
    </location>
</feature>
<dbReference type="SUPFAM" id="SSF46565">
    <property type="entry name" value="Chaperone J-domain"/>
    <property type="match status" value="1"/>
</dbReference>
<dbReference type="CDD" id="cd07316">
    <property type="entry name" value="terB_like_DjlA"/>
    <property type="match status" value="1"/>
</dbReference>
<dbReference type="PRINTS" id="PR00625">
    <property type="entry name" value="JDOMAIN"/>
</dbReference>
<evidence type="ECO:0000256" key="7">
    <source>
        <dbReference type="HAMAP-Rule" id="MF_01153"/>
    </source>
</evidence>
<dbReference type="InterPro" id="IPR007791">
    <property type="entry name" value="DjlA_N"/>
</dbReference>
<evidence type="ECO:0000256" key="3">
    <source>
        <dbReference type="ARBA" id="ARBA00022692"/>
    </source>
</evidence>
<dbReference type="HAMAP" id="MF_01153">
    <property type="entry name" value="DjlA"/>
    <property type="match status" value="1"/>
</dbReference>
<dbReference type="Pfam" id="PF05099">
    <property type="entry name" value="TerB"/>
    <property type="match status" value="1"/>
</dbReference>
<feature type="topological domain" description="Cytoplasmic" evidence="7">
    <location>
        <begin position="32"/>
        <end position="330"/>
    </location>
</feature>
<keyword evidence="4 7" id="KW-1133">Transmembrane helix</keyword>
<dbReference type="InterPro" id="IPR029024">
    <property type="entry name" value="TerB-like"/>
</dbReference>
<name>A0ABY8G4I5_9GAMM</name>
<dbReference type="Proteomes" id="UP001219630">
    <property type="component" value="Chromosome"/>
</dbReference>
<evidence type="ECO:0000259" key="10">
    <source>
        <dbReference type="PROSITE" id="PS50076"/>
    </source>
</evidence>
<keyword evidence="3 7" id="KW-0812">Transmembrane</keyword>
<protein>
    <recommendedName>
        <fullName evidence="7">Co-chaperone protein DjlA</fullName>
    </recommendedName>
</protein>
<dbReference type="PROSITE" id="PS50076">
    <property type="entry name" value="DNAJ_2"/>
    <property type="match status" value="1"/>
</dbReference>
<dbReference type="Gene3D" id="1.10.3680.10">
    <property type="entry name" value="TerB-like"/>
    <property type="match status" value="1"/>
</dbReference>
<organism evidence="11 12">
    <name type="scientific">Dickeya lacustris</name>
    <dbReference type="NCBI Taxonomy" id="2259638"/>
    <lineage>
        <taxon>Bacteria</taxon>
        <taxon>Pseudomonadati</taxon>
        <taxon>Pseudomonadota</taxon>
        <taxon>Gammaproteobacteria</taxon>
        <taxon>Enterobacterales</taxon>
        <taxon>Pectobacteriaceae</taxon>
        <taxon>Dickeya</taxon>
    </lineage>
</organism>
<dbReference type="SUPFAM" id="SSF158682">
    <property type="entry name" value="TerB-like"/>
    <property type="match status" value="1"/>
</dbReference>
<evidence type="ECO:0000256" key="4">
    <source>
        <dbReference type="ARBA" id="ARBA00022989"/>
    </source>
</evidence>
<comment type="domain">
    <text evidence="7">The transmembrane domain is a dimerization domain.</text>
</comment>
<dbReference type="Pfam" id="PF00226">
    <property type="entry name" value="DnaJ"/>
    <property type="match status" value="1"/>
</dbReference>
<comment type="subcellular location">
    <subcellularLocation>
        <location evidence="7">Cell inner membrane</location>
        <topology evidence="7">Single-pass type III membrane protein</topology>
    </subcellularLocation>
</comment>
<feature type="transmembrane region" description="Helical" evidence="9">
    <location>
        <begin position="7"/>
        <end position="33"/>
    </location>
</feature>
<dbReference type="InterPro" id="IPR001623">
    <property type="entry name" value="DnaJ_domain"/>
</dbReference>
<feature type="region of interest" description="Disordered" evidence="8">
    <location>
        <begin position="178"/>
        <end position="262"/>
    </location>
</feature>
<feature type="compositionally biased region" description="Polar residues" evidence="8">
    <location>
        <begin position="238"/>
        <end position="250"/>
    </location>
</feature>
<dbReference type="InterPro" id="IPR023749">
    <property type="entry name" value="DjlA"/>
</dbReference>
<evidence type="ECO:0000313" key="11">
    <source>
        <dbReference type="EMBL" id="WFN54849.1"/>
    </source>
</evidence>
<dbReference type="RefSeq" id="WP_125260684.1">
    <property type="nucleotide sequence ID" value="NZ_CP114280.1"/>
</dbReference>
<dbReference type="PANTHER" id="PTHR24074">
    <property type="entry name" value="CO-CHAPERONE PROTEIN DJLA"/>
    <property type="match status" value="1"/>
</dbReference>
<dbReference type="SMART" id="SM00271">
    <property type="entry name" value="DnaJ"/>
    <property type="match status" value="1"/>
</dbReference>
<evidence type="ECO:0000256" key="2">
    <source>
        <dbReference type="ARBA" id="ARBA00022519"/>
    </source>
</evidence>
<evidence type="ECO:0000313" key="12">
    <source>
        <dbReference type="Proteomes" id="UP001219630"/>
    </source>
</evidence>
<evidence type="ECO:0000256" key="1">
    <source>
        <dbReference type="ARBA" id="ARBA00022475"/>
    </source>
</evidence>
<keyword evidence="12" id="KW-1185">Reference proteome</keyword>
<comment type="subunit">
    <text evidence="7">Homodimer.</text>
</comment>
<keyword evidence="6 7" id="KW-0143">Chaperone</keyword>
<keyword evidence="5 7" id="KW-0472">Membrane</keyword>
<sequence length="330" mass="37339">MQYWGKLLGLALGIVSSAGISGLIIGLLLGHLVDRARASRQRDFFSAQATRQALFCLTTFQAMGHLAKSKGRVTESDIRIATNMMDRLELYGEARNAAQQAFREGKASQFPVRNKLRKLRDACIGRFDLIRMFLEIQLQVAFVDGALHPNERRLLYVFADELGVTREQFELFMRNMERNSQSSRQGNYQSRQNSYQSKQNNQSRQNSQSRQQGQSQQGSGSSQSQNNSYNSSSRQGNKSYQRSYGGQSYGQRPPVSSRGPTLESACRTLGVHTSDDAATVKRAYRKLMSEHHPDKMMGKGLSPRMIEMAKRKAQDIQAAYEFLKTHKFSR</sequence>
<dbReference type="InterPro" id="IPR050817">
    <property type="entry name" value="DjlA_DnaK_co-chaperone"/>
</dbReference>